<gene>
    <name evidence="1" type="ORF">M514_22612</name>
</gene>
<name>A0A085N6Y6_9BILA</name>
<sequence length="87" mass="10125">DKFYEQVTELHSLFAPQCDRLSSVTTRRSLLNRTIDLLVDAYAAMHTKWNDRFDMKPPDQVAVLLKTNRLKDDDDDDVKNNSLKSIK</sequence>
<feature type="non-terminal residue" evidence="1">
    <location>
        <position position="1"/>
    </location>
</feature>
<dbReference type="Proteomes" id="UP000030758">
    <property type="component" value="Unassembled WGS sequence"/>
</dbReference>
<proteinExistence type="predicted"/>
<reference evidence="1" key="1">
    <citation type="journal article" date="2014" name="Nat. Genet.">
        <title>Genome and transcriptome of the porcine whipworm Trichuris suis.</title>
        <authorList>
            <person name="Jex A.R."/>
            <person name="Nejsum P."/>
            <person name="Schwarz E.M."/>
            <person name="Hu L."/>
            <person name="Young N.D."/>
            <person name="Hall R.S."/>
            <person name="Korhonen P.K."/>
            <person name="Liao S."/>
            <person name="Thamsborg S."/>
            <person name="Xia J."/>
            <person name="Xu P."/>
            <person name="Wang S."/>
            <person name="Scheerlinck J.P."/>
            <person name="Hofmann A."/>
            <person name="Sternberg P.W."/>
            <person name="Wang J."/>
            <person name="Gasser R.B."/>
        </authorList>
    </citation>
    <scope>NUCLEOTIDE SEQUENCE [LARGE SCALE GENOMIC DNA]</scope>
    <source>
        <strain evidence="1">DCEP-RM93F</strain>
    </source>
</reference>
<evidence type="ECO:0000313" key="1">
    <source>
        <dbReference type="EMBL" id="KFD65232.1"/>
    </source>
</evidence>
<protein>
    <submittedName>
        <fullName evidence="1">Uncharacterized protein</fullName>
    </submittedName>
</protein>
<organism evidence="1">
    <name type="scientific">Trichuris suis</name>
    <name type="common">pig whipworm</name>
    <dbReference type="NCBI Taxonomy" id="68888"/>
    <lineage>
        <taxon>Eukaryota</taxon>
        <taxon>Metazoa</taxon>
        <taxon>Ecdysozoa</taxon>
        <taxon>Nematoda</taxon>
        <taxon>Enoplea</taxon>
        <taxon>Dorylaimia</taxon>
        <taxon>Trichinellida</taxon>
        <taxon>Trichuridae</taxon>
        <taxon>Trichuris</taxon>
    </lineage>
</organism>
<dbReference type="EMBL" id="KL367542">
    <property type="protein sequence ID" value="KFD65232.1"/>
    <property type="molecule type" value="Genomic_DNA"/>
</dbReference>
<accession>A0A085N6Y6</accession>
<dbReference type="AlphaFoldDB" id="A0A085N6Y6"/>